<feature type="domain" description="NTP pyrophosphohydrolase MazG-like" evidence="1">
    <location>
        <begin position="30"/>
        <end position="102"/>
    </location>
</feature>
<dbReference type="Pfam" id="PF03819">
    <property type="entry name" value="MazG"/>
    <property type="match status" value="1"/>
</dbReference>
<protein>
    <submittedName>
        <fullName evidence="2">MazG-like family protein</fullName>
    </submittedName>
</protein>
<evidence type="ECO:0000313" key="3">
    <source>
        <dbReference type="Proteomes" id="UP000664857"/>
    </source>
</evidence>
<organism evidence="2 3">
    <name type="scientific">Candidatus Vagococcus giribetii</name>
    <dbReference type="NCBI Taxonomy" id="2230876"/>
    <lineage>
        <taxon>Bacteria</taxon>
        <taxon>Bacillati</taxon>
        <taxon>Bacillota</taxon>
        <taxon>Bacilli</taxon>
        <taxon>Lactobacillales</taxon>
        <taxon>Enterococcaceae</taxon>
        <taxon>Vagococcus</taxon>
    </lineage>
</organism>
<dbReference type="PIRSF" id="PIRSF036521">
    <property type="entry name" value="UCP036521_pph"/>
    <property type="match status" value="1"/>
</dbReference>
<name>A0ABS3HTS8_9ENTE</name>
<dbReference type="PANTHER" id="PTHR42692">
    <property type="entry name" value="NUCLEOTIDE PYROPHOSPHOHYDROLASE"/>
    <property type="match status" value="1"/>
</dbReference>
<comment type="caution">
    <text evidence="2">The sequence shown here is derived from an EMBL/GenBank/DDBJ whole genome shotgun (WGS) entry which is preliminary data.</text>
</comment>
<dbReference type="Gene3D" id="1.10.287.1080">
    <property type="entry name" value="MazG-like"/>
    <property type="match status" value="1"/>
</dbReference>
<dbReference type="InterPro" id="IPR047046">
    <property type="entry name" value="YpjD/YvdC"/>
</dbReference>
<accession>A0ABS3HTS8</accession>
<keyword evidence="3" id="KW-1185">Reference proteome</keyword>
<dbReference type="InterPro" id="IPR011411">
    <property type="entry name" value="MazG-related_YvdC"/>
</dbReference>
<dbReference type="PANTHER" id="PTHR42692:SF2">
    <property type="entry name" value="IG HYPOTHETICAL 16995"/>
    <property type="match status" value="1"/>
</dbReference>
<dbReference type="EMBL" id="JAFLVX010000016">
    <property type="protein sequence ID" value="MBO0476642.1"/>
    <property type="molecule type" value="Genomic_DNA"/>
</dbReference>
<evidence type="ECO:0000313" key="2">
    <source>
        <dbReference type="EMBL" id="MBO0476642.1"/>
    </source>
</evidence>
<dbReference type="Proteomes" id="UP000664857">
    <property type="component" value="Unassembled WGS sequence"/>
</dbReference>
<dbReference type="InterPro" id="IPR004518">
    <property type="entry name" value="MazG-like_dom"/>
</dbReference>
<sequence length="105" mass="12422">MDLENYQEWVRLFYQKRGWYELNPFIRVGFLSEETGEVARAIRAIEIGRDRPDEVEKIPAEKIAELKEELGDCLANIFILADKYELTMTDILTSHQEKLIKRFDV</sequence>
<gene>
    <name evidence="2" type="ORF">DOK76_06135</name>
</gene>
<dbReference type="CDD" id="cd11523">
    <property type="entry name" value="NTP-PPase"/>
    <property type="match status" value="1"/>
</dbReference>
<evidence type="ECO:0000259" key="1">
    <source>
        <dbReference type="Pfam" id="PF03819"/>
    </source>
</evidence>
<dbReference type="RefSeq" id="WP_206965833.1">
    <property type="nucleotide sequence ID" value="NZ_JAFLVX010000016.1"/>
</dbReference>
<reference evidence="2 3" key="1">
    <citation type="submission" date="2021-03" db="EMBL/GenBank/DDBJ databases">
        <title>Enterococcal diversity collection.</title>
        <authorList>
            <person name="Gilmore M.S."/>
            <person name="Schwartzman J."/>
            <person name="Van Tyne D."/>
            <person name="Martin M."/>
            <person name="Earl A.M."/>
            <person name="Manson A.L."/>
            <person name="Straub T."/>
            <person name="Salamzade R."/>
            <person name="Saavedra J."/>
            <person name="Lebreton F."/>
            <person name="Prichula J."/>
            <person name="Schaufler K."/>
            <person name="Gaca A."/>
            <person name="Sgardioli B."/>
            <person name="Wagenaar J."/>
            <person name="Strong T."/>
        </authorList>
    </citation>
    <scope>NUCLEOTIDE SEQUENCE [LARGE SCALE GENOMIC DNA]</scope>
    <source>
        <strain evidence="2 3">DIV0080</strain>
    </source>
</reference>
<proteinExistence type="predicted"/>
<dbReference type="SUPFAM" id="SSF101386">
    <property type="entry name" value="all-alpha NTP pyrophosphatases"/>
    <property type="match status" value="1"/>
</dbReference>